<comment type="caution">
    <text evidence="3">The sequence shown here is derived from an EMBL/GenBank/DDBJ whole genome shotgun (WGS) entry which is preliminary data.</text>
</comment>
<gene>
    <name evidence="3" type="ORF">Q5H92_04015</name>
</gene>
<evidence type="ECO:0008006" key="5">
    <source>
        <dbReference type="Google" id="ProtNLM"/>
    </source>
</evidence>
<keyword evidence="2" id="KW-0732">Signal</keyword>
<dbReference type="RefSeq" id="WP_305010194.1">
    <property type="nucleotide sequence ID" value="NZ_JAUQSX010000001.1"/>
</dbReference>
<proteinExistence type="predicted"/>
<feature type="signal peptide" evidence="2">
    <location>
        <begin position="1"/>
        <end position="29"/>
    </location>
</feature>
<feature type="chain" id="PRO_5047138887" description="VPDSG-CTERM protein sorting domain-containing protein" evidence="2">
    <location>
        <begin position="30"/>
        <end position="83"/>
    </location>
</feature>
<keyword evidence="4" id="KW-1185">Reference proteome</keyword>
<reference evidence="3" key="1">
    <citation type="submission" date="2023-07" db="EMBL/GenBank/DDBJ databases">
        <authorList>
            <person name="Kim M.K."/>
        </authorList>
    </citation>
    <scope>NUCLEOTIDE SEQUENCE</scope>
    <source>
        <strain evidence="3">M29</strain>
    </source>
</reference>
<evidence type="ECO:0000256" key="2">
    <source>
        <dbReference type="SAM" id="SignalP"/>
    </source>
</evidence>
<evidence type="ECO:0000313" key="4">
    <source>
        <dbReference type="Proteomes" id="UP001167796"/>
    </source>
</evidence>
<dbReference type="EMBL" id="JAUQSX010000001">
    <property type="protein sequence ID" value="MDO7845511.1"/>
    <property type="molecule type" value="Genomic_DNA"/>
</dbReference>
<dbReference type="Proteomes" id="UP001167796">
    <property type="component" value="Unassembled WGS sequence"/>
</dbReference>
<evidence type="ECO:0000256" key="1">
    <source>
        <dbReference type="SAM" id="MobiDB-lite"/>
    </source>
</evidence>
<protein>
    <recommendedName>
        <fullName evidence="5">VPDSG-CTERM protein sorting domain-containing protein</fullName>
    </recommendedName>
</protein>
<dbReference type="InterPro" id="IPR058207">
    <property type="entry name" value="PID_CTERM"/>
</dbReference>
<feature type="region of interest" description="Disordered" evidence="1">
    <location>
        <begin position="26"/>
        <end position="54"/>
    </location>
</feature>
<evidence type="ECO:0000313" key="3">
    <source>
        <dbReference type="EMBL" id="MDO7845511.1"/>
    </source>
</evidence>
<feature type="compositionally biased region" description="Low complexity" evidence="1">
    <location>
        <begin position="40"/>
        <end position="54"/>
    </location>
</feature>
<accession>A0ABT9A971</accession>
<organism evidence="3 4">
    <name type="scientific">Hymenobacter mellowenesis</name>
    <dbReference type="NCBI Taxonomy" id="3063995"/>
    <lineage>
        <taxon>Bacteria</taxon>
        <taxon>Pseudomonadati</taxon>
        <taxon>Bacteroidota</taxon>
        <taxon>Cytophagia</taxon>
        <taxon>Cytophagales</taxon>
        <taxon>Hymenobacteraceae</taxon>
        <taxon>Hymenobacter</taxon>
    </lineage>
</organism>
<name>A0ABT9A971_9BACT</name>
<dbReference type="NCBIfam" id="NF046080">
    <property type="entry name" value="PID_CTERM"/>
    <property type="match status" value="1"/>
</dbReference>
<sequence length="83" mass="8070">MFCNSPFGRRALLAAGLLLGAATLPTAQAQPGSGGPGPGTPTTPTNPTDVPLDGGASLLLASGVGYGLARLRQARAAKKTVGA</sequence>